<keyword evidence="3" id="KW-1185">Reference proteome</keyword>
<accession>A0AAD8PF73</accession>
<feature type="signal peptide" evidence="1">
    <location>
        <begin position="1"/>
        <end position="30"/>
    </location>
</feature>
<keyword evidence="1" id="KW-0732">Signal</keyword>
<name>A0AAD8PF73_BABGI</name>
<organism evidence="2 3">
    <name type="scientific">Babesia gibsoni</name>
    <dbReference type="NCBI Taxonomy" id="33632"/>
    <lineage>
        <taxon>Eukaryota</taxon>
        <taxon>Sar</taxon>
        <taxon>Alveolata</taxon>
        <taxon>Apicomplexa</taxon>
        <taxon>Aconoidasida</taxon>
        <taxon>Piroplasmida</taxon>
        <taxon>Babesiidae</taxon>
        <taxon>Babesia</taxon>
    </lineage>
</organism>
<evidence type="ECO:0000313" key="3">
    <source>
        <dbReference type="Proteomes" id="UP001230268"/>
    </source>
</evidence>
<protein>
    <submittedName>
        <fullName evidence="2">Uncharacterized protein</fullName>
    </submittedName>
</protein>
<comment type="caution">
    <text evidence="2">The sequence shown here is derived from an EMBL/GenBank/DDBJ whole genome shotgun (WGS) entry which is preliminary data.</text>
</comment>
<proteinExistence type="predicted"/>
<evidence type="ECO:0000313" key="2">
    <source>
        <dbReference type="EMBL" id="KAK1444256.1"/>
    </source>
</evidence>
<feature type="chain" id="PRO_5042206561" evidence="1">
    <location>
        <begin position="31"/>
        <end position="97"/>
    </location>
</feature>
<sequence length="97" mass="10784">MKKSGGASAKLFNILVVAIAFFLLIDGVTGETNSHNKEEDIRFSAVSGIGVDERVEPHPRFRVYAYNRHGTFNPSSELYSERVTRGLESSAYRSEVC</sequence>
<evidence type="ECO:0000256" key="1">
    <source>
        <dbReference type="SAM" id="SignalP"/>
    </source>
</evidence>
<dbReference type="Proteomes" id="UP001230268">
    <property type="component" value="Unassembled WGS sequence"/>
</dbReference>
<gene>
    <name evidence="2" type="ORF">BgAZ_101620</name>
</gene>
<reference evidence="2" key="1">
    <citation type="submission" date="2023-08" db="EMBL/GenBank/DDBJ databases">
        <title>Draft sequence of the Babesia gibsoni genome.</title>
        <authorList>
            <person name="Yamagishi J.Y."/>
            <person name="Xuan X.X."/>
        </authorList>
    </citation>
    <scope>NUCLEOTIDE SEQUENCE</scope>
    <source>
        <strain evidence="2">Azabu</strain>
    </source>
</reference>
<dbReference type="EMBL" id="JAVEPI010000001">
    <property type="protein sequence ID" value="KAK1444256.1"/>
    <property type="molecule type" value="Genomic_DNA"/>
</dbReference>
<dbReference type="AlphaFoldDB" id="A0AAD8PF73"/>